<keyword evidence="4" id="KW-1185">Reference proteome</keyword>
<accession>A0A485KWS6</accession>
<name>A0A485KWS6_9STRA</name>
<dbReference type="OrthoDB" id="69272at2759"/>
<evidence type="ECO:0000256" key="1">
    <source>
        <dbReference type="SAM" id="Phobius"/>
    </source>
</evidence>
<feature type="transmembrane region" description="Helical" evidence="1">
    <location>
        <begin position="49"/>
        <end position="70"/>
    </location>
</feature>
<feature type="transmembrane region" description="Helical" evidence="1">
    <location>
        <begin position="365"/>
        <end position="387"/>
    </location>
</feature>
<feature type="transmembrane region" description="Helical" evidence="1">
    <location>
        <begin position="455"/>
        <end position="472"/>
    </location>
</feature>
<dbReference type="AlphaFoldDB" id="A0A485KWS6"/>
<dbReference type="Proteomes" id="UP000332933">
    <property type="component" value="Unassembled WGS sequence"/>
</dbReference>
<protein>
    <submittedName>
        <fullName evidence="3">Aste57867_12653 protein</fullName>
    </submittedName>
</protein>
<sequence length="734" mass="80195">MPTNSIPAAGPSLLDTLGPLNKVAPTVDILGKAVTTAAKGTLYHEGRSAWHSLISCMSFAAGVFLLIVYIQGTVAAGASLVGTTGGVDGATNTYFSYKSTNMPAVLMDLKTKPAQVASTLAALNSTVVYVEASPSNSATTYTLSTSFCSTIDPKSKLAQTYDATVLLTFVSAVVAGLGESWHAGLIILVDCAYGGIASGDSSALRLYVVNTQLTWIVSLTSCALNLIRPASRAFTAGTIAYAIHSPLDSIQGNPVDGFSRPVAMSDVATLLAIQYPFQDAPFQPFIFDQVNANASITAILQSPGGMTNESVLLSGFDGSFRDAPGTFGHFYMFTAKLPTDAVRDLYVAEFLGVPTSKNGWAWGHVVVHGYAVAMITYTLACATLVAINTSARLPYLWPTTLPDVSHRVAKAAAAHGVLCLGSCVLDNGWALYEWADISFNRRSGLNFVVPTMANHARAMLFSWVILLCHLVARTLRLNVSLPIVMAFLVIGDASLVRLNSSPWALFEKAAYDFFTSNNHLCLVSSRPNFINLWTYHELPSWDVRFILNEMSCFVWSLVAVFLLFALLKVIALVLKRFDTKKTVRPKWASFASKLNVLQVDSAFVFENRKAYKAAFGLHTAFSKRMLHARQVYASPEWLWELGYVVVGRNYLFLLEDLPKLFLNCILRDELFYVYGYMVEGNLLGRELAHVLLEDLSLRTLCRLSLLPLRQDPPQGTARFHHDLYESVERSKRVA</sequence>
<evidence type="ECO:0000313" key="3">
    <source>
        <dbReference type="EMBL" id="VFT89503.1"/>
    </source>
</evidence>
<evidence type="ECO:0000313" key="4">
    <source>
        <dbReference type="Proteomes" id="UP000332933"/>
    </source>
</evidence>
<gene>
    <name evidence="3" type="primary">Aste57867_12653</name>
    <name evidence="2" type="ORF">As57867_012607</name>
    <name evidence="3" type="ORF">ASTE57867_12653</name>
</gene>
<evidence type="ECO:0000313" key="2">
    <source>
        <dbReference type="EMBL" id="KAF0696584.1"/>
    </source>
</evidence>
<dbReference type="EMBL" id="CAADRA010005405">
    <property type="protein sequence ID" value="VFT89503.1"/>
    <property type="molecule type" value="Genomic_DNA"/>
</dbReference>
<proteinExistence type="predicted"/>
<feature type="transmembrane region" description="Helical" evidence="1">
    <location>
        <begin position="553"/>
        <end position="574"/>
    </location>
</feature>
<dbReference type="EMBL" id="VJMH01005384">
    <property type="protein sequence ID" value="KAF0696584.1"/>
    <property type="molecule type" value="Genomic_DNA"/>
</dbReference>
<keyword evidence="1" id="KW-0812">Transmembrane</keyword>
<organism evidence="3 4">
    <name type="scientific">Aphanomyces stellatus</name>
    <dbReference type="NCBI Taxonomy" id="120398"/>
    <lineage>
        <taxon>Eukaryota</taxon>
        <taxon>Sar</taxon>
        <taxon>Stramenopiles</taxon>
        <taxon>Oomycota</taxon>
        <taxon>Saprolegniomycetes</taxon>
        <taxon>Saprolegniales</taxon>
        <taxon>Verrucalvaceae</taxon>
        <taxon>Aphanomyces</taxon>
    </lineage>
</organism>
<reference evidence="2" key="2">
    <citation type="submission" date="2019-06" db="EMBL/GenBank/DDBJ databases">
        <title>Genomics analysis of Aphanomyces spp. identifies a new class of oomycete effector associated with host adaptation.</title>
        <authorList>
            <person name="Gaulin E."/>
        </authorList>
    </citation>
    <scope>NUCLEOTIDE SEQUENCE</scope>
    <source>
        <strain evidence="2">CBS 578.67</strain>
    </source>
</reference>
<keyword evidence="1" id="KW-0472">Membrane</keyword>
<reference evidence="3 4" key="1">
    <citation type="submission" date="2019-03" db="EMBL/GenBank/DDBJ databases">
        <authorList>
            <person name="Gaulin E."/>
            <person name="Dumas B."/>
        </authorList>
    </citation>
    <scope>NUCLEOTIDE SEQUENCE [LARGE SCALE GENOMIC DNA]</scope>
    <source>
        <strain evidence="3">CBS 568.67</strain>
    </source>
</reference>
<keyword evidence="1" id="KW-1133">Transmembrane helix</keyword>
<feature type="transmembrane region" description="Helical" evidence="1">
    <location>
        <begin position="479"/>
        <end position="498"/>
    </location>
</feature>